<evidence type="ECO:0000256" key="1">
    <source>
        <dbReference type="SAM" id="MobiDB-lite"/>
    </source>
</evidence>
<gene>
    <name evidence="2" type="ORF">APLA_LOCUS9655</name>
</gene>
<organism evidence="2 3">
    <name type="scientific">Arctia plantaginis</name>
    <name type="common">Wood tiger moth</name>
    <name type="synonym">Phalaena plantaginis</name>
    <dbReference type="NCBI Taxonomy" id="874455"/>
    <lineage>
        <taxon>Eukaryota</taxon>
        <taxon>Metazoa</taxon>
        <taxon>Ecdysozoa</taxon>
        <taxon>Arthropoda</taxon>
        <taxon>Hexapoda</taxon>
        <taxon>Insecta</taxon>
        <taxon>Pterygota</taxon>
        <taxon>Neoptera</taxon>
        <taxon>Endopterygota</taxon>
        <taxon>Lepidoptera</taxon>
        <taxon>Glossata</taxon>
        <taxon>Ditrysia</taxon>
        <taxon>Noctuoidea</taxon>
        <taxon>Erebidae</taxon>
        <taxon>Arctiinae</taxon>
        <taxon>Arctia</taxon>
    </lineage>
</organism>
<dbReference type="AlphaFoldDB" id="A0A8S1AAK5"/>
<feature type="region of interest" description="Disordered" evidence="1">
    <location>
        <begin position="319"/>
        <end position="343"/>
    </location>
</feature>
<dbReference type="EMBL" id="CADEBD010000311">
    <property type="protein sequence ID" value="CAB3241880.1"/>
    <property type="molecule type" value="Genomic_DNA"/>
</dbReference>
<name>A0A8S1AAK5_ARCPL</name>
<reference evidence="2 3" key="1">
    <citation type="submission" date="2020-04" db="EMBL/GenBank/DDBJ databases">
        <authorList>
            <person name="Wallbank WR R."/>
            <person name="Pardo Diaz C."/>
            <person name="Kozak K."/>
            <person name="Martin S."/>
            <person name="Jiggins C."/>
            <person name="Moest M."/>
            <person name="Warren A I."/>
            <person name="Byers J.R.P. K."/>
            <person name="Montejo-Kovacevich G."/>
            <person name="Yen C E."/>
        </authorList>
    </citation>
    <scope>NUCLEOTIDE SEQUENCE [LARGE SCALE GENOMIC DNA]</scope>
</reference>
<comment type="caution">
    <text evidence="2">The sequence shown here is derived from an EMBL/GenBank/DDBJ whole genome shotgun (WGS) entry which is preliminary data.</text>
</comment>
<evidence type="ECO:0000313" key="3">
    <source>
        <dbReference type="Proteomes" id="UP000494256"/>
    </source>
</evidence>
<dbReference type="Proteomes" id="UP000494256">
    <property type="component" value="Unassembled WGS sequence"/>
</dbReference>
<evidence type="ECO:0000313" key="2">
    <source>
        <dbReference type="EMBL" id="CAB3241880.1"/>
    </source>
</evidence>
<proteinExistence type="predicted"/>
<sequence>MWLGQGLARTTEGVNIGGYLHCTPSLAHHHRVVAGQAGERGPEWERRPGQIGFSGRGAHIVARCPHCAWERRKCRRRPNPAHHEAGGFCGSGGAQRRPPGGTRRTVDLESVKKMTPDWEWTTAIYRRKQREFVDQLEPCCSDRGWGAPMSKFNSNLKRYRLPKNHKCERCVLPSGTIEEGLHMAARMHPGRRARLILSEYNRLRELAPSLCPHNLRKLLKESTGWLKLGGPFIYKEWRLLTYWETFSGYVAPVDLNTLRGGVDDWLTITKHNGERIDEAQYVQDILDETVRFMSEEWTMPDKLPTVEQWVASGVWMRGKAGTGRKHHDPDRGKGEAYTEVQGS</sequence>
<feature type="compositionally biased region" description="Basic and acidic residues" evidence="1">
    <location>
        <begin position="327"/>
        <end position="336"/>
    </location>
</feature>
<accession>A0A8S1AAK5</accession>
<dbReference type="OrthoDB" id="6260541at2759"/>
<protein>
    <submittedName>
        <fullName evidence="2">Uncharacterized protein</fullName>
    </submittedName>
</protein>
<feature type="region of interest" description="Disordered" evidence="1">
    <location>
        <begin position="82"/>
        <end position="105"/>
    </location>
</feature>